<evidence type="ECO:0000313" key="1">
    <source>
        <dbReference type="Proteomes" id="UP001652623"/>
    </source>
</evidence>
<proteinExistence type="predicted"/>
<dbReference type="PANTHER" id="PTHR33526:SF20">
    <property type="entry name" value="VQ DOMAIN-CONTAINING PROTEIN"/>
    <property type="match status" value="1"/>
</dbReference>
<dbReference type="GeneID" id="125424321"/>
<name>A0A6P4BQ66_ZIZJJ</name>
<dbReference type="RefSeq" id="XP_015892842.1">
    <property type="nucleotide sequence ID" value="XM_016037356.2"/>
</dbReference>
<evidence type="ECO:0000313" key="2">
    <source>
        <dbReference type="RefSeq" id="XP_015892842.1"/>
    </source>
</evidence>
<evidence type="ECO:0000313" key="3">
    <source>
        <dbReference type="RefSeq" id="XP_048337363.1"/>
    </source>
</evidence>
<dbReference type="InterPro" id="IPR016972">
    <property type="entry name" value="UCP031279"/>
</dbReference>
<dbReference type="PANTHER" id="PTHR33526">
    <property type="entry name" value="OS07G0123800 PROTEIN"/>
    <property type="match status" value="1"/>
</dbReference>
<dbReference type="RefSeq" id="XP_048337363.1">
    <property type="nucleotide sequence ID" value="XM_048481406.2"/>
</dbReference>
<accession>A0A6P4BQ66</accession>
<keyword evidence="1" id="KW-1185">Reference proteome</keyword>
<sequence>MRITKTIMQRKFIRSILIPIRVLNKAKNFYMKNIESCAGRLGDGSGFVGGPSAPVCLSKSFSTANSSMASDDEELRRLLRTVTSNNGCSDQIQRKPVARQYSSMGYGGGMGMRSYSVGLGKIGRIDEDKPCDFEEDEVSLPLYSRSRTYAVNRTSLHR</sequence>
<protein>
    <submittedName>
        <fullName evidence="3">Uncharacterized protein LOC125424321</fullName>
    </submittedName>
    <submittedName>
        <fullName evidence="2">uncharacterized protein LOC107427019</fullName>
    </submittedName>
</protein>
<reference evidence="3" key="1">
    <citation type="submission" date="2025-05" db="UniProtKB">
        <authorList>
            <consortium name="RefSeq"/>
        </authorList>
    </citation>
    <scope>IDENTIFICATION</scope>
    <source>
        <tissue evidence="2">In vitro plantlets</tissue>
        <tissue evidence="3">Seedling</tissue>
    </source>
</reference>
<dbReference type="Proteomes" id="UP001652623">
    <property type="component" value="Chromosome 9"/>
</dbReference>
<dbReference type="AlphaFoldDB" id="A0A6P4BQ66"/>
<organism evidence="1 3">
    <name type="scientific">Ziziphus jujuba</name>
    <name type="common">Chinese jujube</name>
    <name type="synonym">Ziziphus sativa</name>
    <dbReference type="NCBI Taxonomy" id="326968"/>
    <lineage>
        <taxon>Eukaryota</taxon>
        <taxon>Viridiplantae</taxon>
        <taxon>Streptophyta</taxon>
        <taxon>Embryophyta</taxon>
        <taxon>Tracheophyta</taxon>
        <taxon>Spermatophyta</taxon>
        <taxon>Magnoliopsida</taxon>
        <taxon>eudicotyledons</taxon>
        <taxon>Gunneridae</taxon>
        <taxon>Pentapetalae</taxon>
        <taxon>rosids</taxon>
        <taxon>fabids</taxon>
        <taxon>Rosales</taxon>
        <taxon>Rhamnaceae</taxon>
        <taxon>Paliureae</taxon>
        <taxon>Ziziphus</taxon>
    </lineage>
</organism>
<gene>
    <name evidence="3" type="primary">LOC125424321</name>
    <name evidence="2" type="synonym">LOC107427019</name>
</gene>
<dbReference type="PIRSF" id="PIRSF031279">
    <property type="entry name" value="UCP031279"/>
    <property type="match status" value="1"/>
</dbReference>